<evidence type="ECO:0008006" key="3">
    <source>
        <dbReference type="Google" id="ProtNLM"/>
    </source>
</evidence>
<proteinExistence type="predicted"/>
<dbReference type="Proteomes" id="UP001385951">
    <property type="component" value="Unassembled WGS sequence"/>
</dbReference>
<dbReference type="EMBL" id="JASBNA010000032">
    <property type="protein sequence ID" value="KAK7683208.1"/>
    <property type="molecule type" value="Genomic_DNA"/>
</dbReference>
<dbReference type="PANTHER" id="PTHR34815">
    <property type="entry name" value="LYSINE ACETYLTRANSFERASE"/>
    <property type="match status" value="1"/>
</dbReference>
<organism evidence="1 2">
    <name type="scientific">Cerrena zonata</name>
    <dbReference type="NCBI Taxonomy" id="2478898"/>
    <lineage>
        <taxon>Eukaryota</taxon>
        <taxon>Fungi</taxon>
        <taxon>Dikarya</taxon>
        <taxon>Basidiomycota</taxon>
        <taxon>Agaricomycotina</taxon>
        <taxon>Agaricomycetes</taxon>
        <taxon>Polyporales</taxon>
        <taxon>Cerrenaceae</taxon>
        <taxon>Cerrena</taxon>
    </lineage>
</organism>
<gene>
    <name evidence="1" type="ORF">QCA50_013881</name>
</gene>
<comment type="caution">
    <text evidence="1">The sequence shown here is derived from an EMBL/GenBank/DDBJ whole genome shotgun (WGS) entry which is preliminary data.</text>
</comment>
<name>A0AAW0FZW5_9APHY</name>
<dbReference type="PANTHER" id="PTHR34815:SF2">
    <property type="entry name" value="N-ACETYLTRANSFERASE DOMAIN-CONTAINING PROTEIN"/>
    <property type="match status" value="1"/>
</dbReference>
<evidence type="ECO:0000313" key="1">
    <source>
        <dbReference type="EMBL" id="KAK7683208.1"/>
    </source>
</evidence>
<sequence>MPTDLSSLSLYPATDDQKIESRRRSYVEWNRGLSLEHYLRRDELMYDDEHAREYITTWVLAPRDDPKTLDFMCSCETFRRPAIVAKATEKGPQVQDVIGYGIASVFTPETRRGKGYAKHMMRLLHWIISPPSTVQFPSSWGAPPTSPIGNASFSVLYSDVGPTFYSHCGPDNTPGTGWTVRGNRQTRWDLHAELPVPLSSVHGEILSEEQVNELWEDDAKIIKVEAR</sequence>
<dbReference type="AlphaFoldDB" id="A0AAW0FZW5"/>
<reference evidence="1 2" key="1">
    <citation type="submission" date="2022-09" db="EMBL/GenBank/DDBJ databases">
        <authorList>
            <person name="Palmer J.M."/>
        </authorList>
    </citation>
    <scope>NUCLEOTIDE SEQUENCE [LARGE SCALE GENOMIC DNA]</scope>
    <source>
        <strain evidence="1 2">DSM 7382</strain>
    </source>
</reference>
<dbReference type="InterPro" id="IPR053013">
    <property type="entry name" value="LAT"/>
</dbReference>
<protein>
    <recommendedName>
        <fullName evidence="3">N-acetyltransferase domain-containing protein</fullName>
    </recommendedName>
</protein>
<evidence type="ECO:0000313" key="2">
    <source>
        <dbReference type="Proteomes" id="UP001385951"/>
    </source>
</evidence>
<accession>A0AAW0FZW5</accession>
<keyword evidence="2" id="KW-1185">Reference proteome</keyword>